<feature type="compositionally biased region" description="Acidic residues" evidence="1">
    <location>
        <begin position="185"/>
        <end position="197"/>
    </location>
</feature>
<dbReference type="Proteomes" id="UP000698800">
    <property type="component" value="Unassembled WGS sequence"/>
</dbReference>
<dbReference type="AlphaFoldDB" id="A0A9P8IDE7"/>
<proteinExistence type="predicted"/>
<evidence type="ECO:0000313" key="3">
    <source>
        <dbReference type="Proteomes" id="UP000698800"/>
    </source>
</evidence>
<protein>
    <submittedName>
        <fullName evidence="2">Uncharacterized protein</fullName>
    </submittedName>
</protein>
<gene>
    <name evidence="2" type="ORF">FGG08_000336</name>
</gene>
<feature type="region of interest" description="Disordered" evidence="1">
    <location>
        <begin position="161"/>
        <end position="274"/>
    </location>
</feature>
<comment type="caution">
    <text evidence="2">The sequence shown here is derived from an EMBL/GenBank/DDBJ whole genome shotgun (WGS) entry which is preliminary data.</text>
</comment>
<keyword evidence="3" id="KW-1185">Reference proteome</keyword>
<feature type="compositionally biased region" description="Basic and acidic residues" evidence="1">
    <location>
        <begin position="224"/>
        <end position="238"/>
    </location>
</feature>
<dbReference type="OrthoDB" id="5374569at2759"/>
<evidence type="ECO:0000256" key="1">
    <source>
        <dbReference type="SAM" id="MobiDB-lite"/>
    </source>
</evidence>
<sequence>MREGLEDDDKYIMVEDEFHAVAMTFTQHLHHAEYVRLKQLAKSQNASKIHTISRPVDLRTEVRDDAKRMRVQETRSRPQQKAVRDILLARDADLSDLDDLADTPEDPWAGTSLQGLMAKPPKVERPLTAVSDIRSSTRAAAGFTKAANVAAPVSRLTQPVKKELPSEYTSARTLLQGDATASKVEEDDDDGDDDDLDAPTYLKVEDNSHRTVNAGTYNKAPIHGRRESILTEEQKKNGDPGGNGLETRQKFAHPSGPSKAPYDLLPKPTALPGEASQFLGKRMAKFKAEKPDMDHKDGKVSSIFDEIPTFLI</sequence>
<accession>A0A9P8IDE7</accession>
<dbReference type="EMBL" id="JAGHQL010000004">
    <property type="protein sequence ID" value="KAH0545508.1"/>
    <property type="molecule type" value="Genomic_DNA"/>
</dbReference>
<name>A0A9P8IDE7_9PEZI</name>
<evidence type="ECO:0000313" key="2">
    <source>
        <dbReference type="EMBL" id="KAH0545508.1"/>
    </source>
</evidence>
<organism evidence="2 3">
    <name type="scientific">Glutinoglossum americanum</name>
    <dbReference type="NCBI Taxonomy" id="1670608"/>
    <lineage>
        <taxon>Eukaryota</taxon>
        <taxon>Fungi</taxon>
        <taxon>Dikarya</taxon>
        <taxon>Ascomycota</taxon>
        <taxon>Pezizomycotina</taxon>
        <taxon>Geoglossomycetes</taxon>
        <taxon>Geoglossales</taxon>
        <taxon>Geoglossaceae</taxon>
        <taxon>Glutinoglossum</taxon>
    </lineage>
</organism>
<reference evidence="2" key="1">
    <citation type="submission" date="2021-03" db="EMBL/GenBank/DDBJ databases">
        <title>Comparative genomics and phylogenomic investigation of the class Geoglossomycetes provide insights into ecological specialization and systematics.</title>
        <authorList>
            <person name="Melie T."/>
            <person name="Pirro S."/>
            <person name="Miller A.N."/>
            <person name="Quandt A."/>
        </authorList>
    </citation>
    <scope>NUCLEOTIDE SEQUENCE</scope>
    <source>
        <strain evidence="2">GBOQ0MN5Z8</strain>
    </source>
</reference>